<comment type="caution">
    <text evidence="2">The sequence shown here is derived from an EMBL/GenBank/DDBJ whole genome shotgun (WGS) entry which is preliminary data.</text>
</comment>
<dbReference type="Proteomes" id="UP000598997">
    <property type="component" value="Unassembled WGS sequence"/>
</dbReference>
<evidence type="ECO:0000313" key="2">
    <source>
        <dbReference type="EMBL" id="GGD48006.1"/>
    </source>
</evidence>
<keyword evidence="3" id="KW-1185">Reference proteome</keyword>
<dbReference type="AlphaFoldDB" id="A0A917DM84"/>
<sequence length="90" mass="9811">MLGGLAAQSVSISKRKPSDKGGRTRRQQGYGREHARMREHLKQTVILYEHCTLAAATRSAYTLTKSCRLPRAALAIARTTDGSAQAVTAR</sequence>
<reference evidence="2 3" key="1">
    <citation type="journal article" date="2014" name="Int. J. Syst. Evol. Microbiol.">
        <title>Complete genome sequence of Corynebacterium casei LMG S-19264T (=DSM 44701T), isolated from a smear-ripened cheese.</title>
        <authorList>
            <consortium name="US DOE Joint Genome Institute (JGI-PGF)"/>
            <person name="Walter F."/>
            <person name="Albersmeier A."/>
            <person name="Kalinowski J."/>
            <person name="Ruckert C."/>
        </authorList>
    </citation>
    <scope>NUCLEOTIDE SEQUENCE [LARGE SCALE GENOMIC DNA]</scope>
    <source>
        <strain evidence="2 3">CGMCC 1.15358</strain>
    </source>
</reference>
<dbReference type="EMBL" id="BMIO01000007">
    <property type="protein sequence ID" value="GGD48006.1"/>
    <property type="molecule type" value="Genomic_DNA"/>
</dbReference>
<evidence type="ECO:0000313" key="3">
    <source>
        <dbReference type="Proteomes" id="UP000598997"/>
    </source>
</evidence>
<proteinExistence type="predicted"/>
<name>A0A917DM84_9SPHN</name>
<accession>A0A917DM84</accession>
<evidence type="ECO:0000256" key="1">
    <source>
        <dbReference type="SAM" id="MobiDB-lite"/>
    </source>
</evidence>
<feature type="region of interest" description="Disordered" evidence="1">
    <location>
        <begin position="1"/>
        <end position="36"/>
    </location>
</feature>
<protein>
    <submittedName>
        <fullName evidence="2">Uncharacterized protein</fullName>
    </submittedName>
</protein>
<gene>
    <name evidence="2" type="ORF">GCM10010989_22930</name>
</gene>
<organism evidence="2 3">
    <name type="scientific">Croceicoccus pelagius</name>
    <dbReference type="NCBI Taxonomy" id="1703341"/>
    <lineage>
        <taxon>Bacteria</taxon>
        <taxon>Pseudomonadati</taxon>
        <taxon>Pseudomonadota</taxon>
        <taxon>Alphaproteobacteria</taxon>
        <taxon>Sphingomonadales</taxon>
        <taxon>Erythrobacteraceae</taxon>
        <taxon>Croceicoccus</taxon>
    </lineage>
</organism>